<dbReference type="EMBL" id="CP058561">
    <property type="protein sequence ID" value="QUH31154.1"/>
    <property type="molecule type" value="Genomic_DNA"/>
</dbReference>
<evidence type="ECO:0000313" key="7">
    <source>
        <dbReference type="Proteomes" id="UP000677305"/>
    </source>
</evidence>
<proteinExistence type="inferred from homology"/>
<name>A0A8J8MDP6_9FIRM</name>
<dbReference type="GO" id="GO:0003676">
    <property type="term" value="F:nucleic acid binding"/>
    <property type="evidence" value="ECO:0007669"/>
    <property type="project" value="InterPro"/>
</dbReference>
<evidence type="ECO:0000256" key="1">
    <source>
        <dbReference type="ARBA" id="ARBA00022741"/>
    </source>
</evidence>
<dbReference type="SMART" id="SM00487">
    <property type="entry name" value="DEXDc"/>
    <property type="match status" value="1"/>
</dbReference>
<dbReference type="Proteomes" id="UP000677305">
    <property type="component" value="Chromosome"/>
</dbReference>
<accession>A0A8J8MDP6</accession>
<evidence type="ECO:0000256" key="2">
    <source>
        <dbReference type="ARBA" id="ARBA00022801"/>
    </source>
</evidence>
<keyword evidence="2" id="KW-0378">Hydrolase</keyword>
<comment type="similarity">
    <text evidence="4">Belongs to the helicase family. DinG subfamily.</text>
</comment>
<evidence type="ECO:0000256" key="4">
    <source>
        <dbReference type="ARBA" id="ARBA00038058"/>
    </source>
</evidence>
<dbReference type="GO" id="GO:0003678">
    <property type="term" value="F:DNA helicase activity"/>
    <property type="evidence" value="ECO:0007669"/>
    <property type="project" value="TreeGrafter"/>
</dbReference>
<dbReference type="InterPro" id="IPR014013">
    <property type="entry name" value="Helic_SF1/SF2_ATP-bd_DinG/Rad3"/>
</dbReference>
<dbReference type="SMART" id="SM00491">
    <property type="entry name" value="HELICc2"/>
    <property type="match status" value="1"/>
</dbReference>
<dbReference type="InterPro" id="IPR027417">
    <property type="entry name" value="P-loop_NTPase"/>
</dbReference>
<dbReference type="GO" id="GO:0016818">
    <property type="term" value="F:hydrolase activity, acting on acid anhydrides, in phosphorus-containing anhydrides"/>
    <property type="evidence" value="ECO:0007669"/>
    <property type="project" value="InterPro"/>
</dbReference>
<keyword evidence="1" id="KW-0547">Nucleotide-binding</keyword>
<evidence type="ECO:0000313" key="6">
    <source>
        <dbReference type="EMBL" id="QUH31154.1"/>
    </source>
</evidence>
<gene>
    <name evidence="6" type="ORF">HYG85_20405</name>
</gene>
<dbReference type="GO" id="GO:0006139">
    <property type="term" value="P:nucleobase-containing compound metabolic process"/>
    <property type="evidence" value="ECO:0007669"/>
    <property type="project" value="InterPro"/>
</dbReference>
<organism evidence="6 7">
    <name type="scientific">Vallitalea guaymasensis</name>
    <dbReference type="NCBI Taxonomy" id="1185412"/>
    <lineage>
        <taxon>Bacteria</taxon>
        <taxon>Bacillati</taxon>
        <taxon>Bacillota</taxon>
        <taxon>Clostridia</taxon>
        <taxon>Lachnospirales</taxon>
        <taxon>Vallitaleaceae</taxon>
        <taxon>Vallitalea</taxon>
    </lineage>
</organism>
<dbReference type="GO" id="GO:0005524">
    <property type="term" value="F:ATP binding"/>
    <property type="evidence" value="ECO:0007669"/>
    <property type="project" value="UniProtKB-KW"/>
</dbReference>
<keyword evidence="6" id="KW-0347">Helicase</keyword>
<dbReference type="KEGG" id="vgu:HYG85_20405"/>
<dbReference type="SUPFAM" id="SSF52540">
    <property type="entry name" value="P-loop containing nucleoside triphosphate hydrolases"/>
    <property type="match status" value="1"/>
</dbReference>
<dbReference type="AlphaFoldDB" id="A0A8J8MDP6"/>
<dbReference type="PANTHER" id="PTHR11472:SF34">
    <property type="entry name" value="REGULATOR OF TELOMERE ELONGATION HELICASE 1"/>
    <property type="match status" value="1"/>
</dbReference>
<reference evidence="6 7" key="1">
    <citation type="submission" date="2020-07" db="EMBL/GenBank/DDBJ databases">
        <title>Vallitalea guaymasensis genome.</title>
        <authorList>
            <person name="Postec A."/>
        </authorList>
    </citation>
    <scope>NUCLEOTIDE SEQUENCE [LARGE SCALE GENOMIC DNA]</scope>
    <source>
        <strain evidence="6 7">Ra1766G1</strain>
    </source>
</reference>
<evidence type="ECO:0000256" key="3">
    <source>
        <dbReference type="ARBA" id="ARBA00022840"/>
    </source>
</evidence>
<dbReference type="RefSeq" id="WP_212691230.1">
    <property type="nucleotide sequence ID" value="NZ_CP058561.1"/>
</dbReference>
<dbReference type="InterPro" id="IPR006555">
    <property type="entry name" value="ATP-dep_Helicase_C"/>
</dbReference>
<dbReference type="Gene3D" id="3.40.50.300">
    <property type="entry name" value="P-loop containing nucleotide triphosphate hydrolases"/>
    <property type="match status" value="2"/>
</dbReference>
<keyword evidence="3" id="KW-0067">ATP-binding</keyword>
<feature type="domain" description="Helicase ATP-binding" evidence="5">
    <location>
        <begin position="114"/>
        <end position="396"/>
    </location>
</feature>
<dbReference type="InterPro" id="IPR045028">
    <property type="entry name" value="DinG/Rad3-like"/>
</dbReference>
<protein>
    <submittedName>
        <fullName evidence="6">ATP-dependent DNA helicase</fullName>
    </submittedName>
</protein>
<dbReference type="InterPro" id="IPR014001">
    <property type="entry name" value="Helicase_ATP-bd"/>
</dbReference>
<dbReference type="PANTHER" id="PTHR11472">
    <property type="entry name" value="DNA REPAIR DEAD HELICASE RAD3/XP-D SUBFAMILY MEMBER"/>
    <property type="match status" value="1"/>
</dbReference>
<sequence length="774" mass="90372">MDIEKDNYGFIEIRDDLINKKIIKKGSKIRFKIDNIILSEFYTGKSYSYNVINVETNESKHLYHSKKQLSEEKYEDVKEKLLSLSIIKEQDNIAIDNSVKNTERDKELIKYIFNIILPKYGFTIRESQIDLSLTMYDAIKNNRIALCEAEVGTGKTFSYLIAAIISRFSGYVTNVLPIVISTSSITLQKAIKEDYIPLISRILKTEGILYRDLSAVIRKGKSHYICDKRLKDCVDSIPYKKDKNEFKILSKLLDVGVDGIDLDRYDEINKYVKSRINVTDKCNNRCPQYQYCRYNRFLKHAKSFNYDIQICNHNYFFADIKKRSDNKSEIIPDYSIVIIDECHKIINAARQIYGMKIEKAKIDRLINSIFKIRFNKGKDYIVKEYAKKLKSRVEWLYSSLLGTIINDEGKETERYRIIIKTSTEKLIRRIIYNINSLIYNLDNNEFKYKDASTRYTINLLLETKEKLHILINNKHITYWMELENIDKNKASICWVPKELNKIIYSHLWMNRIPIILTSGTISERGSFTYFKHKTGIDLVGMPNSQRRAKLQEVSKSSPFNYNENTIMYINDRLPFPNSRDIKYINSITSEIARIIKATHGHAMVLFTSYRTMELVYNRITKLVKKYSMIKMGKGYNNCLNRFKTSKNGVLFAAGAAWEGIDISGDILSSIIIVKLPFAVPDPLSKYEQTCYKDFNEYKDKVILPEMIIKLKQGVGRLIRSETDTGVISILDSRMNVKKDYYSRVINALPKCKVTNDIEDVKKFIQDNKSIEYFK</sequence>
<keyword evidence="7" id="KW-1185">Reference proteome</keyword>
<dbReference type="Pfam" id="PF13307">
    <property type="entry name" value="Helicase_C_2"/>
    <property type="match status" value="1"/>
</dbReference>
<dbReference type="PROSITE" id="PS51193">
    <property type="entry name" value="HELICASE_ATP_BIND_2"/>
    <property type="match status" value="1"/>
</dbReference>
<evidence type="ECO:0000259" key="5">
    <source>
        <dbReference type="PROSITE" id="PS51193"/>
    </source>
</evidence>